<dbReference type="Proteomes" id="UP000068164">
    <property type="component" value="Unassembled WGS sequence"/>
</dbReference>
<proteinExistence type="predicted"/>
<reference evidence="1 2" key="1">
    <citation type="submission" date="2015-11" db="EMBL/GenBank/DDBJ databases">
        <title>Draft Genome Sequence of the Strain BR 10423 (Rhizobium sp.) isolated from nodules of Mimosa pudica.</title>
        <authorList>
            <person name="Barauna A.C."/>
            <person name="Zilli J.E."/>
            <person name="Simoes-Araujo J.L."/>
            <person name="Reis V.M."/>
            <person name="James E.K."/>
            <person name="Reis F.B.Jr."/>
            <person name="Rouws L.F."/>
            <person name="Passos S.R."/>
            <person name="Gois S.R."/>
        </authorList>
    </citation>
    <scope>NUCLEOTIDE SEQUENCE [LARGE SCALE GENOMIC DNA]</scope>
    <source>
        <strain evidence="1 2">BR10423</strain>
    </source>
</reference>
<evidence type="ECO:0008006" key="3">
    <source>
        <dbReference type="Google" id="ProtNLM"/>
    </source>
</evidence>
<dbReference type="EMBL" id="LNCD01000082">
    <property type="protein sequence ID" value="KWV51100.1"/>
    <property type="molecule type" value="Genomic_DNA"/>
</dbReference>
<protein>
    <recommendedName>
        <fullName evidence="3">PAS domain-containing protein</fullName>
    </recommendedName>
</protein>
<comment type="caution">
    <text evidence="1">The sequence shown here is derived from an EMBL/GenBank/DDBJ whole genome shotgun (WGS) entry which is preliminary data.</text>
</comment>
<sequence>MRLKTTIDLFEYWTRIRGKDVAPLRSQVEPTHLRQILSSVFLLETCDSGRIAFRLAGTRICDLFGRDLRGVPFSELWAHGKDDIEQMAAGLMSNAMPELLNATGFTAAGHCASFEIVLLPLRSDERECDKLLGAIAPAVASSWLEVVPLQFLALDRIRSLHEGLGSDRELKDAKFGDEHPVYERTPSIADTMRRVMSNLFAEFGVPGSVRHN</sequence>
<dbReference type="InterPro" id="IPR009922">
    <property type="entry name" value="DUF1457"/>
</dbReference>
<evidence type="ECO:0000313" key="1">
    <source>
        <dbReference type="EMBL" id="KWV51100.1"/>
    </source>
</evidence>
<dbReference type="RefSeq" id="WP_062370892.1">
    <property type="nucleotide sequence ID" value="NZ_LNCD01000082.1"/>
</dbReference>
<dbReference type="OrthoDB" id="8480244at2"/>
<dbReference type="AlphaFoldDB" id="A0A109JLN6"/>
<keyword evidence="2" id="KW-1185">Reference proteome</keyword>
<gene>
    <name evidence="1" type="ORF">AS026_07175</name>
</gene>
<organism evidence="1 2">
    <name type="scientific">Rhizobium altiplani</name>
    <dbReference type="NCBI Taxonomy" id="1864509"/>
    <lineage>
        <taxon>Bacteria</taxon>
        <taxon>Pseudomonadati</taxon>
        <taxon>Pseudomonadota</taxon>
        <taxon>Alphaproteobacteria</taxon>
        <taxon>Hyphomicrobiales</taxon>
        <taxon>Rhizobiaceae</taxon>
        <taxon>Rhizobium/Agrobacterium group</taxon>
        <taxon>Rhizobium</taxon>
    </lineage>
</organism>
<evidence type="ECO:0000313" key="2">
    <source>
        <dbReference type="Proteomes" id="UP000068164"/>
    </source>
</evidence>
<accession>A0A109JLN6</accession>
<name>A0A109JLN6_9HYPH</name>
<dbReference type="Pfam" id="PF07310">
    <property type="entry name" value="PAS_5"/>
    <property type="match status" value="1"/>
</dbReference>